<proteinExistence type="predicted"/>
<comment type="caution">
    <text evidence="2">The sequence shown here is derived from an EMBL/GenBank/DDBJ whole genome shotgun (WGS) entry which is preliminary data.</text>
</comment>
<dbReference type="RefSeq" id="WP_378591472.1">
    <property type="nucleotide sequence ID" value="NZ_JBHSKD010000018.1"/>
</dbReference>
<feature type="domain" description="Glycosyl transferase family 28 C-terminal" evidence="1">
    <location>
        <begin position="4"/>
        <end position="140"/>
    </location>
</feature>
<name>A0ABW0BKX2_9ACTN</name>
<organism evidence="2 3">
    <name type="scientific">Nocardioides taihuensis</name>
    <dbReference type="NCBI Taxonomy" id="1835606"/>
    <lineage>
        <taxon>Bacteria</taxon>
        <taxon>Bacillati</taxon>
        <taxon>Actinomycetota</taxon>
        <taxon>Actinomycetes</taxon>
        <taxon>Propionibacteriales</taxon>
        <taxon>Nocardioidaceae</taxon>
        <taxon>Nocardioides</taxon>
    </lineage>
</organism>
<dbReference type="SUPFAM" id="SSF53756">
    <property type="entry name" value="UDP-Glycosyltransferase/glycogen phosphorylase"/>
    <property type="match status" value="1"/>
</dbReference>
<dbReference type="EMBL" id="JBHSKD010000018">
    <property type="protein sequence ID" value="MFC5177989.1"/>
    <property type="molecule type" value="Genomic_DNA"/>
</dbReference>
<accession>A0ABW0BKX2</accession>
<dbReference type="Pfam" id="PF04101">
    <property type="entry name" value="Glyco_tran_28_C"/>
    <property type="match status" value="1"/>
</dbReference>
<dbReference type="Proteomes" id="UP001596087">
    <property type="component" value="Unassembled WGS sequence"/>
</dbReference>
<gene>
    <name evidence="2" type="ORF">ACFPGP_15005</name>
</gene>
<protein>
    <submittedName>
        <fullName evidence="2">Glycosyltransferase</fullName>
    </submittedName>
</protein>
<keyword evidence="3" id="KW-1185">Reference proteome</keyword>
<evidence type="ECO:0000313" key="3">
    <source>
        <dbReference type="Proteomes" id="UP001596087"/>
    </source>
</evidence>
<sequence>MNATVLVLVGTDHHPFDRLVAWADECAQRDPGSRWVVQHGSSRPPTHAEAHAFLPHDDLVTMLADADAVVCHGGPGTIMDARGLGHVPVCVPRDPALGEHVDGHQQRFASLVDRAGVVVRADSAGALDDAVRQAASRRRETAGAAHALAGTGDGPVLGSAYGPVALGLTGRPPGQHDPTALARELLAQELDELIRDHAPRARSWIAPRPRSGRRRSLTRSQRN</sequence>
<reference evidence="3" key="1">
    <citation type="journal article" date="2019" name="Int. J. Syst. Evol. Microbiol.">
        <title>The Global Catalogue of Microorganisms (GCM) 10K type strain sequencing project: providing services to taxonomists for standard genome sequencing and annotation.</title>
        <authorList>
            <consortium name="The Broad Institute Genomics Platform"/>
            <consortium name="The Broad Institute Genome Sequencing Center for Infectious Disease"/>
            <person name="Wu L."/>
            <person name="Ma J."/>
        </authorList>
    </citation>
    <scope>NUCLEOTIDE SEQUENCE [LARGE SCALE GENOMIC DNA]</scope>
    <source>
        <strain evidence="3">DFY41</strain>
    </source>
</reference>
<evidence type="ECO:0000259" key="1">
    <source>
        <dbReference type="Pfam" id="PF04101"/>
    </source>
</evidence>
<dbReference type="InterPro" id="IPR007235">
    <property type="entry name" value="Glyco_trans_28_C"/>
</dbReference>
<evidence type="ECO:0000313" key="2">
    <source>
        <dbReference type="EMBL" id="MFC5177989.1"/>
    </source>
</evidence>
<dbReference type="Gene3D" id="3.40.50.2000">
    <property type="entry name" value="Glycogen Phosphorylase B"/>
    <property type="match status" value="1"/>
</dbReference>